<dbReference type="Proteomes" id="UP001221898">
    <property type="component" value="Unassembled WGS sequence"/>
</dbReference>
<dbReference type="AlphaFoldDB" id="A0AAD7WCY4"/>
<reference evidence="1" key="1">
    <citation type="journal article" date="2023" name="Science">
        <title>Genome structures resolve the early diversification of teleost fishes.</title>
        <authorList>
            <person name="Parey E."/>
            <person name="Louis A."/>
            <person name="Montfort J."/>
            <person name="Bouchez O."/>
            <person name="Roques C."/>
            <person name="Iampietro C."/>
            <person name="Lluch J."/>
            <person name="Castinel A."/>
            <person name="Donnadieu C."/>
            <person name="Desvignes T."/>
            <person name="Floi Bucao C."/>
            <person name="Jouanno E."/>
            <person name="Wen M."/>
            <person name="Mejri S."/>
            <person name="Dirks R."/>
            <person name="Jansen H."/>
            <person name="Henkel C."/>
            <person name="Chen W.J."/>
            <person name="Zahm M."/>
            <person name="Cabau C."/>
            <person name="Klopp C."/>
            <person name="Thompson A.W."/>
            <person name="Robinson-Rechavi M."/>
            <person name="Braasch I."/>
            <person name="Lecointre G."/>
            <person name="Bobe J."/>
            <person name="Postlethwait J.H."/>
            <person name="Berthelot C."/>
            <person name="Roest Crollius H."/>
            <person name="Guiguen Y."/>
        </authorList>
    </citation>
    <scope>NUCLEOTIDE SEQUENCE</scope>
    <source>
        <strain evidence="1">NC1722</strain>
    </source>
</reference>
<name>A0AAD7WCY4_9TELE</name>
<sequence>MPVLPIKLHHSTRDHRRIVKFADDYVIVSLLQDGEDSQGPVVEVKWCEDIKEPVPQQRSGRMSQDPDCCSTAVSDDVIAPGKRSGVVRNSNEAVLLSGVIRWMSAE</sequence>
<dbReference type="EMBL" id="JAINUG010000158">
    <property type="protein sequence ID" value="KAJ8391394.1"/>
    <property type="molecule type" value="Genomic_DNA"/>
</dbReference>
<proteinExistence type="predicted"/>
<protein>
    <submittedName>
        <fullName evidence="1">Uncharacterized protein</fullName>
    </submittedName>
</protein>
<gene>
    <name evidence="1" type="ORF">AAFF_G00090240</name>
</gene>
<keyword evidence="2" id="KW-1185">Reference proteome</keyword>
<organism evidence="1 2">
    <name type="scientific">Aldrovandia affinis</name>
    <dbReference type="NCBI Taxonomy" id="143900"/>
    <lineage>
        <taxon>Eukaryota</taxon>
        <taxon>Metazoa</taxon>
        <taxon>Chordata</taxon>
        <taxon>Craniata</taxon>
        <taxon>Vertebrata</taxon>
        <taxon>Euteleostomi</taxon>
        <taxon>Actinopterygii</taxon>
        <taxon>Neopterygii</taxon>
        <taxon>Teleostei</taxon>
        <taxon>Notacanthiformes</taxon>
        <taxon>Halosauridae</taxon>
        <taxon>Aldrovandia</taxon>
    </lineage>
</organism>
<evidence type="ECO:0000313" key="2">
    <source>
        <dbReference type="Proteomes" id="UP001221898"/>
    </source>
</evidence>
<evidence type="ECO:0000313" key="1">
    <source>
        <dbReference type="EMBL" id="KAJ8391394.1"/>
    </source>
</evidence>
<comment type="caution">
    <text evidence="1">The sequence shown here is derived from an EMBL/GenBank/DDBJ whole genome shotgun (WGS) entry which is preliminary data.</text>
</comment>
<accession>A0AAD7WCY4</accession>